<evidence type="ECO:0000313" key="3">
    <source>
        <dbReference type="Proteomes" id="UP000054477"/>
    </source>
</evidence>
<dbReference type="EMBL" id="KN838653">
    <property type="protein sequence ID" value="KIJ99132.1"/>
    <property type="molecule type" value="Genomic_DNA"/>
</dbReference>
<proteinExistence type="predicted"/>
<dbReference type="HOGENOM" id="CLU_152694_0_0_1"/>
<dbReference type="AlphaFoldDB" id="A0A0C9XT97"/>
<reference evidence="2 3" key="1">
    <citation type="submission" date="2014-04" db="EMBL/GenBank/DDBJ databases">
        <authorList>
            <consortium name="DOE Joint Genome Institute"/>
            <person name="Kuo A."/>
            <person name="Kohler A."/>
            <person name="Nagy L.G."/>
            <person name="Floudas D."/>
            <person name="Copeland A."/>
            <person name="Barry K.W."/>
            <person name="Cichocki N."/>
            <person name="Veneault-Fourrey C."/>
            <person name="LaButti K."/>
            <person name="Lindquist E.A."/>
            <person name="Lipzen A."/>
            <person name="Lundell T."/>
            <person name="Morin E."/>
            <person name="Murat C."/>
            <person name="Sun H."/>
            <person name="Tunlid A."/>
            <person name="Henrissat B."/>
            <person name="Grigoriev I.V."/>
            <person name="Hibbett D.S."/>
            <person name="Martin F."/>
            <person name="Nordberg H.P."/>
            <person name="Cantor M.N."/>
            <person name="Hua S.X."/>
        </authorList>
    </citation>
    <scope>NUCLEOTIDE SEQUENCE [LARGE SCALE GENOMIC DNA]</scope>
    <source>
        <strain evidence="2 3">LaAM-08-1</strain>
    </source>
</reference>
<name>A0A0C9XT97_9AGAR</name>
<feature type="region of interest" description="Disordered" evidence="1">
    <location>
        <begin position="1"/>
        <end position="64"/>
    </location>
</feature>
<reference evidence="3" key="2">
    <citation type="submission" date="2015-01" db="EMBL/GenBank/DDBJ databases">
        <title>Evolutionary Origins and Diversification of the Mycorrhizal Mutualists.</title>
        <authorList>
            <consortium name="DOE Joint Genome Institute"/>
            <consortium name="Mycorrhizal Genomics Consortium"/>
            <person name="Kohler A."/>
            <person name="Kuo A."/>
            <person name="Nagy L.G."/>
            <person name="Floudas D."/>
            <person name="Copeland A."/>
            <person name="Barry K.W."/>
            <person name="Cichocki N."/>
            <person name="Veneault-Fourrey C."/>
            <person name="LaButti K."/>
            <person name="Lindquist E.A."/>
            <person name="Lipzen A."/>
            <person name="Lundell T."/>
            <person name="Morin E."/>
            <person name="Murat C."/>
            <person name="Riley R."/>
            <person name="Ohm R."/>
            <person name="Sun H."/>
            <person name="Tunlid A."/>
            <person name="Henrissat B."/>
            <person name="Grigoriev I.V."/>
            <person name="Hibbett D.S."/>
            <person name="Martin F."/>
        </authorList>
    </citation>
    <scope>NUCLEOTIDE SEQUENCE [LARGE SCALE GENOMIC DNA]</scope>
    <source>
        <strain evidence="3">LaAM-08-1</strain>
    </source>
</reference>
<dbReference type="Proteomes" id="UP000054477">
    <property type="component" value="Unassembled WGS sequence"/>
</dbReference>
<evidence type="ECO:0000313" key="2">
    <source>
        <dbReference type="EMBL" id="KIJ99132.1"/>
    </source>
</evidence>
<accession>A0A0C9XT97</accession>
<gene>
    <name evidence="2" type="ORF">K443DRAFT_8638</name>
</gene>
<keyword evidence="3" id="KW-1185">Reference proteome</keyword>
<feature type="compositionally biased region" description="Basic and acidic residues" evidence="1">
    <location>
        <begin position="50"/>
        <end position="64"/>
    </location>
</feature>
<protein>
    <submittedName>
        <fullName evidence="2">Uncharacterized protein</fullName>
    </submittedName>
</protein>
<organism evidence="2 3">
    <name type="scientific">Laccaria amethystina LaAM-08-1</name>
    <dbReference type="NCBI Taxonomy" id="1095629"/>
    <lineage>
        <taxon>Eukaryota</taxon>
        <taxon>Fungi</taxon>
        <taxon>Dikarya</taxon>
        <taxon>Basidiomycota</taxon>
        <taxon>Agaricomycotina</taxon>
        <taxon>Agaricomycetes</taxon>
        <taxon>Agaricomycetidae</taxon>
        <taxon>Agaricales</taxon>
        <taxon>Agaricineae</taxon>
        <taxon>Hydnangiaceae</taxon>
        <taxon>Laccaria</taxon>
    </lineage>
</organism>
<sequence>MSTSIPNRRPPPSTTTARHNGPKRRIAGPRHPPVNECLVINNHHSMNDVARPRNNDDAARRRSPPDVLRRLKVTTHVVTVCIRFGCHVTTQHSLLDERQHTSSFVVVYCQLSPSSFIFHNHPLSPLRQRHQRPPPHTIIT</sequence>
<evidence type="ECO:0000256" key="1">
    <source>
        <dbReference type="SAM" id="MobiDB-lite"/>
    </source>
</evidence>